<accession>A0ABN9QW89</accession>
<evidence type="ECO:0000313" key="3">
    <source>
        <dbReference type="Proteomes" id="UP001189429"/>
    </source>
</evidence>
<feature type="region of interest" description="Disordered" evidence="1">
    <location>
        <begin position="283"/>
        <end position="338"/>
    </location>
</feature>
<dbReference type="EMBL" id="CAUYUJ010004446">
    <property type="protein sequence ID" value="CAK0809548.1"/>
    <property type="molecule type" value="Genomic_DNA"/>
</dbReference>
<evidence type="ECO:0000313" key="2">
    <source>
        <dbReference type="EMBL" id="CAK0809548.1"/>
    </source>
</evidence>
<gene>
    <name evidence="2" type="ORF">PCOR1329_LOCUS14773</name>
</gene>
<protein>
    <submittedName>
        <fullName evidence="2">Uncharacterized protein</fullName>
    </submittedName>
</protein>
<organism evidence="2 3">
    <name type="scientific">Prorocentrum cordatum</name>
    <dbReference type="NCBI Taxonomy" id="2364126"/>
    <lineage>
        <taxon>Eukaryota</taxon>
        <taxon>Sar</taxon>
        <taxon>Alveolata</taxon>
        <taxon>Dinophyceae</taxon>
        <taxon>Prorocentrales</taxon>
        <taxon>Prorocentraceae</taxon>
        <taxon>Prorocentrum</taxon>
    </lineage>
</organism>
<feature type="compositionally biased region" description="Gly residues" evidence="1">
    <location>
        <begin position="285"/>
        <end position="297"/>
    </location>
</feature>
<proteinExistence type="predicted"/>
<dbReference type="Pfam" id="PF18143">
    <property type="entry name" value="HAD_SAK_2"/>
    <property type="match status" value="1"/>
</dbReference>
<evidence type="ECO:0000256" key="1">
    <source>
        <dbReference type="SAM" id="MobiDB-lite"/>
    </source>
</evidence>
<feature type="region of interest" description="Disordered" evidence="1">
    <location>
        <begin position="18"/>
        <end position="46"/>
    </location>
</feature>
<keyword evidence="3" id="KW-1185">Reference proteome</keyword>
<reference evidence="2" key="1">
    <citation type="submission" date="2023-10" db="EMBL/GenBank/DDBJ databases">
        <authorList>
            <person name="Chen Y."/>
            <person name="Shah S."/>
            <person name="Dougan E. K."/>
            <person name="Thang M."/>
            <person name="Chan C."/>
        </authorList>
    </citation>
    <scope>NUCLEOTIDE SEQUENCE [LARGE SCALE GENOMIC DNA]</scope>
</reference>
<feature type="compositionally biased region" description="Basic and acidic residues" evidence="1">
    <location>
        <begin position="328"/>
        <end position="338"/>
    </location>
</feature>
<feature type="compositionally biased region" description="Basic and acidic residues" evidence="1">
    <location>
        <begin position="21"/>
        <end position="32"/>
    </location>
</feature>
<sequence length="338" mass="36709">MVAARMLQPLRPVNLSSWLQRRSDPSRPRADARALSTAASECSDAPSALKGPPRWLAVHGLDPAAPAETLIFVDVDGVLNLAVRDPEDAAPVGLSHENIDVARKVWGMRKRRLRGEPMIERIIDVHDRKLDEGEGEDATYAKLAHQEAVGLSDVLVERLARLIRAAPCCTVVLSSTWRMPEHKFRAQRLETALGHHLGSPRWAFHARTSLEPERGASDRLQRIGDFVAGHLAKGCGRRQLRVLVLDDFMVNAFHGWQCGGRPMDSCEAAERYLSDFLLASAADDSGGGGPDPGGRGGPPALRAADGPGQAARHGGHAARQAHGALRGQPHEAPHRRDR</sequence>
<comment type="caution">
    <text evidence="2">The sequence shown here is derived from an EMBL/GenBank/DDBJ whole genome shotgun (WGS) entry which is preliminary data.</text>
</comment>
<feature type="non-terminal residue" evidence="2">
    <location>
        <position position="338"/>
    </location>
</feature>
<feature type="compositionally biased region" description="Low complexity" evidence="1">
    <location>
        <begin position="298"/>
        <end position="327"/>
    </location>
</feature>
<dbReference type="Proteomes" id="UP001189429">
    <property type="component" value="Unassembled WGS sequence"/>
</dbReference>
<name>A0ABN9QW89_9DINO</name>